<organism evidence="2 3">
    <name type="scientific">Sphingomonas kaistensis</name>
    <dbReference type="NCBI Taxonomy" id="298708"/>
    <lineage>
        <taxon>Bacteria</taxon>
        <taxon>Pseudomonadati</taxon>
        <taxon>Pseudomonadota</taxon>
        <taxon>Alphaproteobacteria</taxon>
        <taxon>Sphingomonadales</taxon>
        <taxon>Sphingomonadaceae</taxon>
        <taxon>Sphingomonas</taxon>
    </lineage>
</organism>
<feature type="transmembrane region" description="Helical" evidence="1">
    <location>
        <begin position="122"/>
        <end position="143"/>
    </location>
</feature>
<evidence type="ECO:0000313" key="3">
    <source>
        <dbReference type="Proteomes" id="UP001382935"/>
    </source>
</evidence>
<keyword evidence="3" id="KW-1185">Reference proteome</keyword>
<sequence>MQFFHHPLVRHTQSKLHARSLTLLAGLEGNLGRIALWWMGTIAAAAALRIAISPLQSVQPISVAPYLLLICAPVTSFFLALRWFAEGPAMPQPRIRLARIGRWRDVTPAEASRHPLHGTSGIMVSLLIGMLLNVPVRAVEYLVTMPAIPPAVPGWLAVLHNAMTMDVVIISSLYVIAFAMALRRSPMFPRFLAMVWIADIAAQMLIARTVMATDVPPGVAAALHDLLQGNLTKVMISAGLWLPYLLLSTRVNVTFRHRVPR</sequence>
<evidence type="ECO:0000313" key="2">
    <source>
        <dbReference type="EMBL" id="WWM70145.1"/>
    </source>
</evidence>
<proteinExistence type="predicted"/>
<feature type="transmembrane region" description="Helical" evidence="1">
    <location>
        <begin position="155"/>
        <end position="179"/>
    </location>
</feature>
<feature type="transmembrane region" description="Helical" evidence="1">
    <location>
        <begin position="231"/>
        <end position="253"/>
    </location>
</feature>
<feature type="transmembrane region" description="Helical" evidence="1">
    <location>
        <begin position="64"/>
        <end position="85"/>
    </location>
</feature>
<accession>A0ABZ2FZS9</accession>
<protein>
    <submittedName>
        <fullName evidence="2">DUF2569 domain-containing protein</fullName>
    </submittedName>
</protein>
<reference evidence="2 3" key="1">
    <citation type="submission" date="2024-02" db="EMBL/GenBank/DDBJ databases">
        <title>Full genome sequence of Sphingomonas kaistensis.</title>
        <authorList>
            <person name="Poletto B.L."/>
            <person name="Silva G."/>
            <person name="Galante D."/>
            <person name="Campos K.R."/>
            <person name="Santos M.B.N."/>
            <person name="Sacchi C.T."/>
        </authorList>
    </citation>
    <scope>NUCLEOTIDE SEQUENCE [LARGE SCALE GENOMIC DNA]</scope>
    <source>
        <strain evidence="2 3">MA4R</strain>
    </source>
</reference>
<feature type="transmembrane region" description="Helical" evidence="1">
    <location>
        <begin position="34"/>
        <end position="52"/>
    </location>
</feature>
<keyword evidence="1" id="KW-1133">Transmembrane helix</keyword>
<dbReference type="EMBL" id="CP145607">
    <property type="protein sequence ID" value="WWM70145.1"/>
    <property type="molecule type" value="Genomic_DNA"/>
</dbReference>
<gene>
    <name evidence="2" type="ORF">V6R86_05480</name>
</gene>
<feature type="transmembrane region" description="Helical" evidence="1">
    <location>
        <begin position="191"/>
        <end position="211"/>
    </location>
</feature>
<keyword evidence="1" id="KW-0472">Membrane</keyword>
<evidence type="ECO:0000256" key="1">
    <source>
        <dbReference type="SAM" id="Phobius"/>
    </source>
</evidence>
<name>A0ABZ2FZS9_9SPHN</name>
<keyword evidence="1" id="KW-0812">Transmembrane</keyword>
<dbReference type="RefSeq" id="WP_338502762.1">
    <property type="nucleotide sequence ID" value="NZ_CP145607.1"/>
</dbReference>
<dbReference type="Proteomes" id="UP001382935">
    <property type="component" value="Chromosome"/>
</dbReference>